<dbReference type="Proteomes" id="UP001057580">
    <property type="component" value="Chromosome"/>
</dbReference>
<accession>A0A9E7R0Z1</accession>
<proteinExistence type="predicted"/>
<dbReference type="GeneID" id="74943184"/>
<keyword evidence="1" id="KW-0472">Membrane</keyword>
<reference evidence="2" key="1">
    <citation type="submission" date="2022-09" db="EMBL/GenBank/DDBJ databases">
        <title>Diverse halophilic archaea isolated from saline environments.</title>
        <authorList>
            <person name="Cui H.-L."/>
        </authorList>
    </citation>
    <scope>NUCLEOTIDE SEQUENCE</scope>
    <source>
        <strain evidence="2">ZS-35-S2</strain>
    </source>
</reference>
<evidence type="ECO:0000313" key="2">
    <source>
        <dbReference type="EMBL" id="UWM52898.1"/>
    </source>
</evidence>
<evidence type="ECO:0000256" key="1">
    <source>
        <dbReference type="SAM" id="Phobius"/>
    </source>
</evidence>
<dbReference type="KEGG" id="ssai:N0B31_12140"/>
<feature type="transmembrane region" description="Helical" evidence="1">
    <location>
        <begin position="272"/>
        <end position="289"/>
    </location>
</feature>
<evidence type="ECO:0000313" key="3">
    <source>
        <dbReference type="Proteomes" id="UP001057580"/>
    </source>
</evidence>
<dbReference type="AlphaFoldDB" id="A0A9E7R0Z1"/>
<keyword evidence="3" id="KW-1185">Reference proteome</keyword>
<dbReference type="RefSeq" id="WP_260591893.1">
    <property type="nucleotide sequence ID" value="NZ_CP104003.1"/>
</dbReference>
<sequence>MPPLIILLLIAVLLAVALAYGYRALTALLVLQSLPTEGGEVPRSPGEGESVALTGELVVEEPPPMGGATIDDTDQAVGAYLWRARFPDNTNSNLTIEEWGWERQRWHTFASGLEWGRIGVTTDGQTVRIDPTWFRSATGATPLDQLEVGGMMKSDRLSISPWDSWYTHLRNRTEHRSLRRFASHVRRHNDSIDLDRHLLEARPLVDGTTVSVSGELHIEQGDWVLRGTDQVPLLLTDGSFGDYRYWLRHQALRKGAIVTASVFFTVCLWFEWYVPFVALLVALLIYIGYRFTQDTHIIVNFLRRVFGG</sequence>
<dbReference type="EMBL" id="CP104003">
    <property type="protein sequence ID" value="UWM52898.1"/>
    <property type="molecule type" value="Genomic_DNA"/>
</dbReference>
<keyword evidence="1" id="KW-0812">Transmembrane</keyword>
<name>A0A9E7R0Z1_9EURY</name>
<protein>
    <submittedName>
        <fullName evidence="2">Uncharacterized protein</fullName>
    </submittedName>
</protein>
<gene>
    <name evidence="2" type="ORF">N0B31_12140</name>
</gene>
<keyword evidence="1" id="KW-1133">Transmembrane helix</keyword>
<organism evidence="2 3">
    <name type="scientific">Salinirubellus salinus</name>
    <dbReference type="NCBI Taxonomy" id="1364945"/>
    <lineage>
        <taxon>Archaea</taxon>
        <taxon>Methanobacteriati</taxon>
        <taxon>Methanobacteriota</taxon>
        <taxon>Stenosarchaea group</taxon>
        <taxon>Halobacteria</taxon>
        <taxon>Halobacteriales</taxon>
        <taxon>Natronomonadaceae</taxon>
        <taxon>Salinirubellus</taxon>
    </lineage>
</organism>